<dbReference type="Gene3D" id="3.40.47.10">
    <property type="match status" value="2"/>
</dbReference>
<evidence type="ECO:0000256" key="9">
    <source>
        <dbReference type="ARBA" id="ARBA00022989"/>
    </source>
</evidence>
<feature type="domain" description="Ketosynthase family 3 (KS3)" evidence="15">
    <location>
        <begin position="1"/>
        <end position="407"/>
    </location>
</feature>
<dbReference type="GO" id="GO:0004315">
    <property type="term" value="F:3-oxoacyl-[acyl-carrier-protein] synthase activity"/>
    <property type="evidence" value="ECO:0007669"/>
    <property type="project" value="UniProtKB-EC"/>
</dbReference>
<accession>A0A7S1PQZ9</accession>
<keyword evidence="8" id="KW-0812">Transmembrane</keyword>
<comment type="similarity">
    <text evidence="2 14">Belongs to the thiolase-like superfamily. Beta-ketoacyl-ACP synthases family.</text>
</comment>
<evidence type="ECO:0000256" key="11">
    <source>
        <dbReference type="ARBA" id="ARBA00037576"/>
    </source>
</evidence>
<evidence type="ECO:0000256" key="1">
    <source>
        <dbReference type="ARBA" id="ARBA00004533"/>
    </source>
</evidence>
<dbReference type="PANTHER" id="PTHR11712:SF352">
    <property type="entry name" value="3-OXOACYL-[ACYL-CARRIER-PROTEIN] SYNTHASE"/>
    <property type="match status" value="1"/>
</dbReference>
<dbReference type="SMART" id="SM00825">
    <property type="entry name" value="PKS_KS"/>
    <property type="match status" value="1"/>
</dbReference>
<name>A0A7S1PQZ9_ALECA</name>
<dbReference type="Pfam" id="PF02801">
    <property type="entry name" value="Ketoacyl-synt_C"/>
    <property type="match status" value="1"/>
</dbReference>
<dbReference type="PANTHER" id="PTHR11712">
    <property type="entry name" value="POLYKETIDE SYNTHASE-RELATED"/>
    <property type="match status" value="1"/>
</dbReference>
<keyword evidence="9" id="KW-1133">Transmembrane helix</keyword>
<evidence type="ECO:0000256" key="10">
    <source>
        <dbReference type="ARBA" id="ARBA00023136"/>
    </source>
</evidence>
<dbReference type="EC" id="2.3.1.41" evidence="3"/>
<comment type="function">
    <text evidence="11">Proposed to synthesize NOD factor fatty acyl chain. Involved in the synthesis of a highly unsaturated fatty acid moiety, which forms part of a lipo-oligosaccharide that is responsible for host specificity.</text>
</comment>
<evidence type="ECO:0000256" key="14">
    <source>
        <dbReference type="RuleBase" id="RU003694"/>
    </source>
</evidence>
<organism evidence="16">
    <name type="scientific">Alexandrium catenella</name>
    <name type="common">Red tide dinoflagellate</name>
    <name type="synonym">Gonyaulax catenella</name>
    <dbReference type="NCBI Taxonomy" id="2925"/>
    <lineage>
        <taxon>Eukaryota</taxon>
        <taxon>Sar</taxon>
        <taxon>Alveolata</taxon>
        <taxon>Dinophyceae</taxon>
        <taxon>Gonyaulacales</taxon>
        <taxon>Pyrocystaceae</taxon>
        <taxon>Alexandrium</taxon>
    </lineage>
</organism>
<dbReference type="InterPro" id="IPR018201">
    <property type="entry name" value="Ketoacyl_synth_AS"/>
</dbReference>
<dbReference type="InterPro" id="IPR016039">
    <property type="entry name" value="Thiolase-like"/>
</dbReference>
<dbReference type="EMBL" id="HBGE01007250">
    <property type="protein sequence ID" value="CAD9094470.1"/>
    <property type="molecule type" value="Transcribed_RNA"/>
</dbReference>
<evidence type="ECO:0000256" key="2">
    <source>
        <dbReference type="ARBA" id="ARBA00008467"/>
    </source>
</evidence>
<evidence type="ECO:0000313" key="16">
    <source>
        <dbReference type="EMBL" id="CAD9094470.1"/>
    </source>
</evidence>
<evidence type="ECO:0000256" key="5">
    <source>
        <dbReference type="ARBA" id="ARBA00022475"/>
    </source>
</evidence>
<evidence type="ECO:0000256" key="12">
    <source>
        <dbReference type="ARBA" id="ARBA00039445"/>
    </source>
</evidence>
<evidence type="ECO:0000259" key="15">
    <source>
        <dbReference type="PROSITE" id="PS52004"/>
    </source>
</evidence>
<dbReference type="PROSITE" id="PS52004">
    <property type="entry name" value="KS3_2"/>
    <property type="match status" value="1"/>
</dbReference>
<keyword evidence="5" id="KW-1003">Cell membrane</keyword>
<dbReference type="InterPro" id="IPR020841">
    <property type="entry name" value="PKS_Beta-ketoAc_synthase_dom"/>
</dbReference>
<keyword evidence="10" id="KW-0472">Membrane</keyword>
<dbReference type="InterPro" id="IPR014031">
    <property type="entry name" value="Ketoacyl_synth_C"/>
</dbReference>
<evidence type="ECO:0000256" key="8">
    <source>
        <dbReference type="ARBA" id="ARBA00022692"/>
    </source>
</evidence>
<dbReference type="SUPFAM" id="SSF53901">
    <property type="entry name" value="Thiolase-like"/>
    <property type="match status" value="2"/>
</dbReference>
<dbReference type="InterPro" id="IPR014030">
    <property type="entry name" value="Ketoacyl_synth_N"/>
</dbReference>
<sequence length="410" mass="43661">MGITSCLGNTLDDVADSLQNAKSGIKFSEEYAKYGIKSQVCGRPDLSVEEMKELIPRKPLRFMGLNAQFAYIALERAIQDAGLKAEEYEGNARCASILGQGGTSIPDVTQAVSAVEAQAKRWPSKVGPYRVTRTMGSTVSAVLSSAFKLQGPSFSISSACSTGAHCIGVGMEQIQLNKADMAMVGAGENECWEFTAMFDCMGALSSKRNDEPTKASRAFDKDRDGFVIAGGGGMLVLEELEHAKARNARIYAELVGYAANADGYDVVAPSGVGGEACMKLAMEMADDIGGAKPIDYINTHGTSTPVGDVQELAAVKRVFEGKDYQPFVGSTKSLSGHALGAAGVHEAIYCMLMADRGFLAQSANIDNLVEEAEGLKILQEKHEGQVHRVMSNSFGFGGTNACLVFDRWNP</sequence>
<reference evidence="16" key="1">
    <citation type="submission" date="2021-01" db="EMBL/GenBank/DDBJ databases">
        <authorList>
            <person name="Corre E."/>
            <person name="Pelletier E."/>
            <person name="Niang G."/>
            <person name="Scheremetjew M."/>
            <person name="Finn R."/>
            <person name="Kale V."/>
            <person name="Holt S."/>
            <person name="Cochrane G."/>
            <person name="Meng A."/>
            <person name="Brown T."/>
            <person name="Cohen L."/>
        </authorList>
    </citation>
    <scope>NUCLEOTIDE SEQUENCE</scope>
    <source>
        <strain evidence="16">OF101</strain>
    </source>
</reference>
<protein>
    <recommendedName>
        <fullName evidence="12">Nodulation protein E</fullName>
        <ecNumber evidence="3">2.3.1.41</ecNumber>
    </recommendedName>
    <alternativeName>
        <fullName evidence="13">Host-specificity of nodulation protein B</fullName>
    </alternativeName>
</protein>
<keyword evidence="6" id="KW-0997">Cell inner membrane</keyword>
<proteinExistence type="inferred from homology"/>
<evidence type="ECO:0000256" key="7">
    <source>
        <dbReference type="ARBA" id="ARBA00022679"/>
    </source>
</evidence>
<dbReference type="AlphaFoldDB" id="A0A7S1PQZ9"/>
<gene>
    <name evidence="16" type="ORF">ACAT0790_LOCUS4369</name>
</gene>
<dbReference type="GO" id="GO:0005886">
    <property type="term" value="C:plasma membrane"/>
    <property type="evidence" value="ECO:0007669"/>
    <property type="project" value="UniProtKB-SubCell"/>
</dbReference>
<keyword evidence="4" id="KW-0536">Nodulation</keyword>
<dbReference type="PROSITE" id="PS00606">
    <property type="entry name" value="KS3_1"/>
    <property type="match status" value="1"/>
</dbReference>
<evidence type="ECO:0000256" key="4">
    <source>
        <dbReference type="ARBA" id="ARBA00022458"/>
    </source>
</evidence>
<evidence type="ECO:0000256" key="13">
    <source>
        <dbReference type="ARBA" id="ARBA00041756"/>
    </source>
</evidence>
<dbReference type="Pfam" id="PF00109">
    <property type="entry name" value="ketoacyl-synt"/>
    <property type="match status" value="1"/>
</dbReference>
<dbReference type="InterPro" id="IPR000794">
    <property type="entry name" value="Beta-ketoacyl_synthase"/>
</dbReference>
<keyword evidence="7 14" id="KW-0808">Transferase</keyword>
<evidence type="ECO:0000256" key="3">
    <source>
        <dbReference type="ARBA" id="ARBA00013191"/>
    </source>
</evidence>
<dbReference type="GO" id="GO:0006633">
    <property type="term" value="P:fatty acid biosynthetic process"/>
    <property type="evidence" value="ECO:0007669"/>
    <property type="project" value="InterPro"/>
</dbReference>
<comment type="subcellular location">
    <subcellularLocation>
        <location evidence="1">Cell inner membrane</location>
    </subcellularLocation>
</comment>
<evidence type="ECO:0000256" key="6">
    <source>
        <dbReference type="ARBA" id="ARBA00022519"/>
    </source>
</evidence>
<dbReference type="CDD" id="cd00834">
    <property type="entry name" value="KAS_I_II"/>
    <property type="match status" value="1"/>
</dbReference>